<name>A0A068QWV3_9GAMM</name>
<sequence>MFDVIDRACQHAEKVLERRIAEHVNRPVSSSAFECEDCGEAIPEIRRTEVIGCSRCVDCQNDFELINKHYRSI</sequence>
<dbReference type="KEGG" id="xdo:XDD1_2864"/>
<organism evidence="7 10">
    <name type="scientific">Xenorhabdus doucetiae</name>
    <dbReference type="NCBI Taxonomy" id="351671"/>
    <lineage>
        <taxon>Bacteria</taxon>
        <taxon>Pseudomonadati</taxon>
        <taxon>Pseudomonadota</taxon>
        <taxon>Gammaproteobacteria</taxon>
        <taxon>Enterobacterales</taxon>
        <taxon>Morganellaceae</taxon>
        <taxon>Xenorhabdus</taxon>
    </lineage>
</organism>
<dbReference type="RefSeq" id="WP_045971862.1">
    <property type="nucleotide sequence ID" value="NZ_CAWMED010000001.1"/>
</dbReference>
<dbReference type="KEGG" id="xdo:XDD1_3451"/>
<dbReference type="AlphaFoldDB" id="A0A068QWV3"/>
<keyword evidence="1" id="KW-0479">Metal-binding</keyword>
<keyword evidence="3" id="KW-0862">Zinc</keyword>
<proteinExistence type="predicted"/>
<evidence type="ECO:0000256" key="3">
    <source>
        <dbReference type="ARBA" id="ARBA00022833"/>
    </source>
</evidence>
<evidence type="ECO:0000313" key="7">
    <source>
        <dbReference type="EMBL" id="CDG19141.1"/>
    </source>
</evidence>
<dbReference type="Proteomes" id="UP000032721">
    <property type="component" value="Chromosome"/>
</dbReference>
<reference evidence="7 10" key="1">
    <citation type="submission" date="2013-07" db="EMBL/GenBank/DDBJ databases">
        <authorList>
            <person name="Genoscope - CEA"/>
        </authorList>
    </citation>
    <scope>NUCLEOTIDE SEQUENCE [LARGE SCALE GENOMIC DNA]</scope>
    <source>
        <strain evidence="7">FRM16</strain>
        <strain evidence="10">FRM16 / DSM 17909</strain>
    </source>
</reference>
<evidence type="ECO:0000313" key="11">
    <source>
        <dbReference type="Proteomes" id="UP000324170"/>
    </source>
</evidence>
<dbReference type="InterPro" id="IPR000962">
    <property type="entry name" value="Znf_DskA_TraR"/>
</dbReference>
<dbReference type="EMBL" id="VNHN01000034">
    <property type="protein sequence ID" value="TYP04396.1"/>
    <property type="molecule type" value="Genomic_DNA"/>
</dbReference>
<dbReference type="GO" id="GO:1900378">
    <property type="term" value="P:positive regulation of secondary metabolite biosynthetic process"/>
    <property type="evidence" value="ECO:0007669"/>
    <property type="project" value="TreeGrafter"/>
</dbReference>
<evidence type="ECO:0000313" key="10">
    <source>
        <dbReference type="Proteomes" id="UP000032721"/>
    </source>
</evidence>
<dbReference type="PROSITE" id="PS51128">
    <property type="entry name" value="ZF_DKSA_2"/>
    <property type="match status" value="1"/>
</dbReference>
<dbReference type="EMBL" id="FO704550">
    <property type="protein sequence ID" value="CDG18563.1"/>
    <property type="molecule type" value="Genomic_DNA"/>
</dbReference>
<evidence type="ECO:0000313" key="6">
    <source>
        <dbReference type="EMBL" id="CDG18563.1"/>
    </source>
</evidence>
<dbReference type="GO" id="GO:0008270">
    <property type="term" value="F:zinc ion binding"/>
    <property type="evidence" value="ECO:0007669"/>
    <property type="project" value="UniProtKB-KW"/>
</dbReference>
<evidence type="ECO:0000256" key="1">
    <source>
        <dbReference type="ARBA" id="ARBA00022723"/>
    </source>
</evidence>
<dbReference type="HOGENOM" id="CLU_158637_1_1_6"/>
<keyword evidence="2" id="KW-0863">Zinc-finger</keyword>
<gene>
    <name evidence="7" type="primary">CP</name>
    <name evidence="9" type="ORF">LY16_02200</name>
    <name evidence="8" type="ORF">LY16_03576</name>
    <name evidence="6" type="ORF">XDD1_2864</name>
    <name evidence="7" type="ORF">XDD1_3451</name>
</gene>
<feature type="domain" description="Zinc finger DksA/TraR C4-type" evidence="5">
    <location>
        <begin position="35"/>
        <end position="64"/>
    </location>
</feature>
<keyword evidence="11" id="KW-1185">Reference proteome</keyword>
<dbReference type="PANTHER" id="PTHR38777:SF1">
    <property type="entry name" value="DNAK SUPPRESSOR PROTEIN"/>
    <property type="match status" value="1"/>
</dbReference>
<evidence type="ECO:0000259" key="5">
    <source>
        <dbReference type="Pfam" id="PF01258"/>
    </source>
</evidence>
<dbReference type="EMBL" id="VNHN01000110">
    <property type="protein sequence ID" value="TYO94895.1"/>
    <property type="molecule type" value="Genomic_DNA"/>
</dbReference>
<dbReference type="STRING" id="351671.XDD1_2864"/>
<dbReference type="EMBL" id="FO704550">
    <property type="protein sequence ID" value="CDG19141.1"/>
    <property type="molecule type" value="Genomic_DNA"/>
</dbReference>
<evidence type="ECO:0000256" key="4">
    <source>
        <dbReference type="PROSITE-ProRule" id="PRU00510"/>
    </source>
</evidence>
<dbReference type="OrthoDB" id="962301at2"/>
<dbReference type="PANTHER" id="PTHR38777">
    <property type="entry name" value="FELS-2 PROPHAGE PROTEIN"/>
    <property type="match status" value="1"/>
</dbReference>
<dbReference type="SUPFAM" id="SSF57716">
    <property type="entry name" value="Glucocorticoid receptor-like (DNA-binding domain)"/>
    <property type="match status" value="1"/>
</dbReference>
<dbReference type="Pfam" id="PF01258">
    <property type="entry name" value="zf-dskA_traR"/>
    <property type="match status" value="1"/>
</dbReference>
<accession>A0A068QWV3</accession>
<evidence type="ECO:0000256" key="2">
    <source>
        <dbReference type="ARBA" id="ARBA00022771"/>
    </source>
</evidence>
<evidence type="ECO:0000313" key="8">
    <source>
        <dbReference type="EMBL" id="TYO94895.1"/>
    </source>
</evidence>
<protein>
    <submittedName>
        <fullName evidence="8">TraR/DksA family transcriptional regulator</fullName>
    </submittedName>
    <submittedName>
        <fullName evidence="9">Transcriptional regulator, TraR/DksA family</fullName>
    </submittedName>
    <submittedName>
        <fullName evidence="7">Uncharacterized 8.5 kDa protein in gpA 5'region</fullName>
    </submittedName>
</protein>
<dbReference type="Proteomes" id="UP000324170">
    <property type="component" value="Unassembled WGS sequence"/>
</dbReference>
<feature type="zinc finger region" description="dksA C4-type" evidence="4">
    <location>
        <begin position="35"/>
        <end position="59"/>
    </location>
</feature>
<reference evidence="8 11" key="2">
    <citation type="submission" date="2019-07" db="EMBL/GenBank/DDBJ databases">
        <title>Genomic Encyclopedia of Type Strains, Phase I: the one thousand microbial genomes (KMG-I) project.</title>
        <authorList>
            <person name="Kyrpides N."/>
        </authorList>
    </citation>
    <scope>NUCLEOTIDE SEQUENCE [LARGE SCALE GENOMIC DNA]</scope>
    <source>
        <strain evidence="8 11">DSM 17909</strain>
    </source>
</reference>
<evidence type="ECO:0000313" key="9">
    <source>
        <dbReference type="EMBL" id="TYP04396.1"/>
    </source>
</evidence>